<dbReference type="SMART" id="SM00448">
    <property type="entry name" value="REC"/>
    <property type="match status" value="1"/>
</dbReference>
<dbReference type="InterPro" id="IPR039420">
    <property type="entry name" value="WalR-like"/>
</dbReference>
<dbReference type="InterPro" id="IPR001789">
    <property type="entry name" value="Sig_transdc_resp-reg_receiver"/>
</dbReference>
<dbReference type="GO" id="GO:0032993">
    <property type="term" value="C:protein-DNA complex"/>
    <property type="evidence" value="ECO:0007669"/>
    <property type="project" value="TreeGrafter"/>
</dbReference>
<dbReference type="KEGG" id="lck:HN018_04480"/>
<evidence type="ECO:0000256" key="3">
    <source>
        <dbReference type="PROSITE-ProRule" id="PRU01091"/>
    </source>
</evidence>
<feature type="DNA-binding region" description="OmpR/PhoB-type" evidence="3">
    <location>
        <begin position="129"/>
        <end position="229"/>
    </location>
</feature>
<dbReference type="InterPro" id="IPR016032">
    <property type="entry name" value="Sig_transdc_resp-reg_C-effctor"/>
</dbReference>
<dbReference type="GO" id="GO:0005829">
    <property type="term" value="C:cytosol"/>
    <property type="evidence" value="ECO:0007669"/>
    <property type="project" value="TreeGrafter"/>
</dbReference>
<dbReference type="EMBL" id="CP053708">
    <property type="protein sequence ID" value="QKE89391.1"/>
    <property type="molecule type" value="Genomic_DNA"/>
</dbReference>
<evidence type="ECO:0000313" key="7">
    <source>
        <dbReference type="Proteomes" id="UP000500767"/>
    </source>
</evidence>
<dbReference type="SMART" id="SM00862">
    <property type="entry name" value="Trans_reg_C"/>
    <property type="match status" value="1"/>
</dbReference>
<keyword evidence="2" id="KW-0597">Phosphoprotein</keyword>
<dbReference type="CDD" id="cd00383">
    <property type="entry name" value="trans_reg_C"/>
    <property type="match status" value="1"/>
</dbReference>
<dbReference type="Proteomes" id="UP000500767">
    <property type="component" value="Chromosome"/>
</dbReference>
<dbReference type="Gene3D" id="6.10.250.690">
    <property type="match status" value="1"/>
</dbReference>
<name>A0A6M8HM56_9PROT</name>
<organism evidence="6 7">
    <name type="scientific">Lichenicola cladoniae</name>
    <dbReference type="NCBI Taxonomy" id="1484109"/>
    <lineage>
        <taxon>Bacteria</taxon>
        <taxon>Pseudomonadati</taxon>
        <taxon>Pseudomonadota</taxon>
        <taxon>Alphaproteobacteria</taxon>
        <taxon>Acetobacterales</taxon>
        <taxon>Acetobacteraceae</taxon>
        <taxon>Lichenicola</taxon>
    </lineage>
</organism>
<accession>A0A6M8HM56</accession>
<dbReference type="GO" id="GO:0006355">
    <property type="term" value="P:regulation of DNA-templated transcription"/>
    <property type="evidence" value="ECO:0007669"/>
    <property type="project" value="InterPro"/>
</dbReference>
<dbReference type="SUPFAM" id="SSF46894">
    <property type="entry name" value="C-terminal effector domain of the bipartite response regulators"/>
    <property type="match status" value="1"/>
</dbReference>
<dbReference type="Pfam" id="PF00072">
    <property type="entry name" value="Response_reg"/>
    <property type="match status" value="1"/>
</dbReference>
<dbReference type="InterPro" id="IPR001867">
    <property type="entry name" value="OmpR/PhoB-type_DNA-bd"/>
</dbReference>
<evidence type="ECO:0000313" key="6">
    <source>
        <dbReference type="EMBL" id="QKE89391.1"/>
    </source>
</evidence>
<dbReference type="PROSITE" id="PS50110">
    <property type="entry name" value="RESPONSE_REGULATORY"/>
    <property type="match status" value="1"/>
</dbReference>
<evidence type="ECO:0000256" key="1">
    <source>
        <dbReference type="ARBA" id="ARBA00023125"/>
    </source>
</evidence>
<gene>
    <name evidence="6" type="ORF">HN018_04480</name>
</gene>
<feature type="domain" description="Response regulatory" evidence="4">
    <location>
        <begin position="1"/>
        <end position="113"/>
    </location>
</feature>
<evidence type="ECO:0000256" key="2">
    <source>
        <dbReference type="PROSITE-ProRule" id="PRU00169"/>
    </source>
</evidence>
<dbReference type="PANTHER" id="PTHR48111:SF68">
    <property type="entry name" value="OMPR SUBFAMILY"/>
    <property type="match status" value="1"/>
</dbReference>
<dbReference type="GO" id="GO:0000156">
    <property type="term" value="F:phosphorelay response regulator activity"/>
    <property type="evidence" value="ECO:0007669"/>
    <property type="project" value="TreeGrafter"/>
</dbReference>
<proteinExistence type="predicted"/>
<dbReference type="InterPro" id="IPR036388">
    <property type="entry name" value="WH-like_DNA-bd_sf"/>
</dbReference>
<feature type="modified residue" description="4-aspartylphosphate" evidence="2">
    <location>
        <position position="49"/>
    </location>
</feature>
<sequence length="229" mass="25141">MMIVEDDPAIGDMLLRFLIRSGMPAQIARSGREAMLLKETFGPDIVLLDLELPDTNGISLIPWLLRTGDCGIIVLSGNGEEAERVVGIELGADDYIIKPPSMRELVARIRAVHRRLARGRNNEIRPEASTTLRLAHAEVDLRKRVVIVENGDRIPLTGAEGKALELLVAARGEPLSREELCRQALRRPLGSEDRAVDQLIVGLRKKLSSRDSDDQIIVSVRGAGYALSA</sequence>
<dbReference type="GO" id="GO:0000976">
    <property type="term" value="F:transcription cis-regulatory region binding"/>
    <property type="evidence" value="ECO:0007669"/>
    <property type="project" value="TreeGrafter"/>
</dbReference>
<dbReference type="PROSITE" id="PS51755">
    <property type="entry name" value="OMPR_PHOB"/>
    <property type="match status" value="1"/>
</dbReference>
<dbReference type="AlphaFoldDB" id="A0A6M8HM56"/>
<dbReference type="InterPro" id="IPR011006">
    <property type="entry name" value="CheY-like_superfamily"/>
</dbReference>
<reference evidence="6 7" key="1">
    <citation type="journal article" date="2014" name="World J. Microbiol. Biotechnol.">
        <title>Biodiversity and physiological characteristics of Antarctic and Arctic lichens-associated bacteria.</title>
        <authorList>
            <person name="Lee Y.M."/>
            <person name="Kim E.H."/>
            <person name="Lee H.K."/>
            <person name="Hong S.G."/>
        </authorList>
    </citation>
    <scope>NUCLEOTIDE SEQUENCE [LARGE SCALE GENOMIC DNA]</scope>
    <source>
        <strain evidence="6 7">PAMC 26569</strain>
    </source>
</reference>
<keyword evidence="7" id="KW-1185">Reference proteome</keyword>
<dbReference type="Gene3D" id="3.40.50.2300">
    <property type="match status" value="1"/>
</dbReference>
<protein>
    <submittedName>
        <fullName evidence="6">Response regulator transcription factor</fullName>
    </submittedName>
</protein>
<dbReference type="Pfam" id="PF00486">
    <property type="entry name" value="Trans_reg_C"/>
    <property type="match status" value="1"/>
</dbReference>
<dbReference type="SUPFAM" id="SSF52172">
    <property type="entry name" value="CheY-like"/>
    <property type="match status" value="1"/>
</dbReference>
<evidence type="ECO:0000259" key="4">
    <source>
        <dbReference type="PROSITE" id="PS50110"/>
    </source>
</evidence>
<dbReference type="PANTHER" id="PTHR48111">
    <property type="entry name" value="REGULATOR OF RPOS"/>
    <property type="match status" value="1"/>
</dbReference>
<evidence type="ECO:0000259" key="5">
    <source>
        <dbReference type="PROSITE" id="PS51755"/>
    </source>
</evidence>
<feature type="domain" description="OmpR/PhoB-type" evidence="5">
    <location>
        <begin position="129"/>
        <end position="229"/>
    </location>
</feature>
<keyword evidence="1 3" id="KW-0238">DNA-binding</keyword>
<dbReference type="Gene3D" id="1.10.10.10">
    <property type="entry name" value="Winged helix-like DNA-binding domain superfamily/Winged helix DNA-binding domain"/>
    <property type="match status" value="1"/>
</dbReference>